<evidence type="ECO:0000313" key="3">
    <source>
        <dbReference type="EMBL" id="KRM62163.1"/>
    </source>
</evidence>
<keyword evidence="4" id="KW-1185">Reference proteome</keyword>
<dbReference type="PANTHER" id="PTHR43031">
    <property type="entry name" value="FAD-DEPENDENT OXIDOREDUCTASE"/>
    <property type="match status" value="1"/>
</dbReference>
<reference evidence="3 4" key="1">
    <citation type="journal article" date="2015" name="Genome Announc.">
        <title>Expanding the biotechnology potential of lactobacilli through comparative genomics of 213 strains and associated genera.</title>
        <authorList>
            <person name="Sun Z."/>
            <person name="Harris H.M."/>
            <person name="McCann A."/>
            <person name="Guo C."/>
            <person name="Argimon S."/>
            <person name="Zhang W."/>
            <person name="Yang X."/>
            <person name="Jeffery I.B."/>
            <person name="Cooney J.C."/>
            <person name="Kagawa T.F."/>
            <person name="Liu W."/>
            <person name="Song Y."/>
            <person name="Salvetti E."/>
            <person name="Wrobel A."/>
            <person name="Rasinkangas P."/>
            <person name="Parkhill J."/>
            <person name="Rea M.C."/>
            <person name="O'Sullivan O."/>
            <person name="Ritari J."/>
            <person name="Douillard F.P."/>
            <person name="Paul Ross R."/>
            <person name="Yang R."/>
            <person name="Briner A.E."/>
            <person name="Felis G.E."/>
            <person name="de Vos W.M."/>
            <person name="Barrangou R."/>
            <person name="Klaenhammer T.R."/>
            <person name="Caufield P.W."/>
            <person name="Cui Y."/>
            <person name="Zhang H."/>
            <person name="O'Toole P.W."/>
        </authorList>
    </citation>
    <scope>NUCLEOTIDE SEQUENCE [LARGE SCALE GENOMIC DNA]</scope>
    <source>
        <strain evidence="3 4">DSM 20634</strain>
    </source>
</reference>
<keyword evidence="3" id="KW-0808">Transferase</keyword>
<gene>
    <name evidence="3" type="ORF">FC26_GL000897</name>
</gene>
<evidence type="ECO:0000256" key="1">
    <source>
        <dbReference type="SAM" id="Phobius"/>
    </source>
</evidence>
<keyword evidence="1" id="KW-0812">Transmembrane</keyword>
<protein>
    <submittedName>
        <fullName evidence="3">Rhodanese-related sulfurtransferase</fullName>
    </submittedName>
</protein>
<proteinExistence type="predicted"/>
<dbReference type="AlphaFoldDB" id="A0A0R2AGI5"/>
<dbReference type="PROSITE" id="PS50206">
    <property type="entry name" value="RHODANESE_3"/>
    <property type="match status" value="1"/>
</dbReference>
<dbReference type="PANTHER" id="PTHR43031:SF18">
    <property type="entry name" value="RHODANESE-RELATED SULFURTRANSFERASES"/>
    <property type="match status" value="1"/>
</dbReference>
<dbReference type="CDD" id="cd00158">
    <property type="entry name" value="RHOD"/>
    <property type="match status" value="1"/>
</dbReference>
<dbReference type="InterPro" id="IPR001763">
    <property type="entry name" value="Rhodanese-like_dom"/>
</dbReference>
<dbReference type="PATRIC" id="fig|1423813.3.peg.920"/>
<dbReference type="InterPro" id="IPR050229">
    <property type="entry name" value="GlpE_sulfurtransferase"/>
</dbReference>
<dbReference type="InterPro" id="IPR036873">
    <property type="entry name" value="Rhodanese-like_dom_sf"/>
</dbReference>
<evidence type="ECO:0000259" key="2">
    <source>
        <dbReference type="PROSITE" id="PS50206"/>
    </source>
</evidence>
<dbReference type="GO" id="GO:0016740">
    <property type="term" value="F:transferase activity"/>
    <property type="evidence" value="ECO:0007669"/>
    <property type="project" value="UniProtKB-KW"/>
</dbReference>
<comment type="caution">
    <text evidence="3">The sequence shown here is derived from an EMBL/GenBank/DDBJ whole genome shotgun (WGS) entry which is preliminary data.</text>
</comment>
<feature type="domain" description="Rhodanese" evidence="2">
    <location>
        <begin position="54"/>
        <end position="142"/>
    </location>
</feature>
<feature type="transmembrane region" description="Helical" evidence="1">
    <location>
        <begin position="6"/>
        <end position="31"/>
    </location>
</feature>
<evidence type="ECO:0000313" key="4">
    <source>
        <dbReference type="Proteomes" id="UP000051733"/>
    </source>
</evidence>
<keyword evidence="1" id="KW-0472">Membrane</keyword>
<dbReference type="Proteomes" id="UP000051733">
    <property type="component" value="Unassembled WGS sequence"/>
</dbReference>
<dbReference type="EMBL" id="AYYY01000011">
    <property type="protein sequence ID" value="KRM62163.1"/>
    <property type="molecule type" value="Genomic_DNA"/>
</dbReference>
<accession>A0A0R2AGI5</accession>
<name>A0A0R2AGI5_9LACO</name>
<dbReference type="Pfam" id="PF00581">
    <property type="entry name" value="Rhodanese"/>
    <property type="match status" value="1"/>
</dbReference>
<dbReference type="STRING" id="1423813.FC26_GL000897"/>
<sequence>MEELELVVGVSNALITIDVILFAIIIIWIVTTVVQSFRRKKYSTVLEEEAFTEGMRKAQVIDLREKNDFDKGHILGARSVPYSMLKQRYAEIRKDLPVYLYDQGMSMSTRAAASLGKQGYQDIYILKNGYARWTGKTKAKKY</sequence>
<dbReference type="SUPFAM" id="SSF52821">
    <property type="entry name" value="Rhodanese/Cell cycle control phosphatase"/>
    <property type="match status" value="1"/>
</dbReference>
<dbReference type="Gene3D" id="3.40.250.10">
    <property type="entry name" value="Rhodanese-like domain"/>
    <property type="match status" value="1"/>
</dbReference>
<keyword evidence="1" id="KW-1133">Transmembrane helix</keyword>
<dbReference type="SMART" id="SM00450">
    <property type="entry name" value="RHOD"/>
    <property type="match status" value="1"/>
</dbReference>
<organism evidence="3 4">
    <name type="scientific">Paucilactobacillus vaccinostercus DSM 20634</name>
    <dbReference type="NCBI Taxonomy" id="1423813"/>
    <lineage>
        <taxon>Bacteria</taxon>
        <taxon>Bacillati</taxon>
        <taxon>Bacillota</taxon>
        <taxon>Bacilli</taxon>
        <taxon>Lactobacillales</taxon>
        <taxon>Lactobacillaceae</taxon>
        <taxon>Paucilactobacillus</taxon>
    </lineage>
</organism>